<name>A0A0X1KSV4_9THEM</name>
<evidence type="ECO:0000313" key="1">
    <source>
        <dbReference type="EMBL" id="AJC74379.1"/>
    </source>
</evidence>
<dbReference type="RefSeq" id="WP_031502459.1">
    <property type="nucleotide sequence ID" value="NC_022795.1"/>
</dbReference>
<organism evidence="1 2">
    <name type="scientific">Pseudothermotoga hypogea DSM 11164 = NBRC 106472</name>
    <dbReference type="NCBI Taxonomy" id="1123384"/>
    <lineage>
        <taxon>Bacteria</taxon>
        <taxon>Thermotogati</taxon>
        <taxon>Thermotogota</taxon>
        <taxon>Thermotogae</taxon>
        <taxon>Thermotogales</taxon>
        <taxon>Thermotogaceae</taxon>
        <taxon>Pseudothermotoga</taxon>
    </lineage>
</organism>
<dbReference type="GO" id="GO:0016787">
    <property type="term" value="F:hydrolase activity"/>
    <property type="evidence" value="ECO:0007669"/>
    <property type="project" value="UniProtKB-KW"/>
</dbReference>
<sequence length="313" mass="37085">MLPFEYDKHKALNVQKKSFMNFNLISFDAVYEPHIEESKRVYVYEFLANEPKLDLIFVHGIGNRNISYLLWFAENFKKHGINTYFVILPYHWFRAPSSWRGGEPFFSTSPKHCSVMFHQSVKDVRRTLDYVEQSSHLPKAIMGFSFGGMIATMALAIDERLKKGILAFTGGDWRWINWYAPHTEQLRKDYMEKSNEYNCRDEATCVKNRSNAFEKLGQLEKIEDIFQLEPACFHYDPISYAKFVRQPVLFFKGLFDRVIISRSSDELIKRLSDVRKISLPCGHRSSYFFRRLILRRSLKFLLEDEKLDHRSLR</sequence>
<keyword evidence="2" id="KW-1185">Reference proteome</keyword>
<dbReference type="STRING" id="1123384.AJ81_09555"/>
<dbReference type="Proteomes" id="UP000077469">
    <property type="component" value="Chromosome"/>
</dbReference>
<keyword evidence="1" id="KW-0378">Hydrolase</keyword>
<dbReference type="AlphaFoldDB" id="A0A0X1KSV4"/>
<evidence type="ECO:0000313" key="2">
    <source>
        <dbReference type="Proteomes" id="UP000077469"/>
    </source>
</evidence>
<proteinExistence type="predicted"/>
<dbReference type="PATRIC" id="fig|1123384.7.peg.1923"/>
<gene>
    <name evidence="1" type="ORF">AJ81_09555</name>
</gene>
<dbReference type="PaxDb" id="1123384-AJ81_09555"/>
<dbReference type="InterPro" id="IPR029058">
    <property type="entry name" value="AB_hydrolase_fold"/>
</dbReference>
<accession>A0A0X1KSV4</accession>
<dbReference type="OrthoDB" id="43290at2"/>
<dbReference type="Gene3D" id="3.40.50.1820">
    <property type="entry name" value="alpha/beta hydrolase"/>
    <property type="match status" value="1"/>
</dbReference>
<reference evidence="1 2" key="1">
    <citation type="submission" date="2014-01" db="EMBL/GenBank/DDBJ databases">
        <title>Genome sequencing of Thermotog hypogea.</title>
        <authorList>
            <person name="Zhang X."/>
            <person name="Alvare G."/>
            <person name="Fristensky B."/>
            <person name="Chen L."/>
            <person name="Suen T."/>
            <person name="Chen Q."/>
            <person name="Ma K."/>
        </authorList>
    </citation>
    <scope>NUCLEOTIDE SEQUENCE [LARGE SCALE GENOMIC DNA]</scope>
    <source>
        <strain evidence="1 2">DSM 11164</strain>
    </source>
</reference>
<dbReference type="EMBL" id="CP007141">
    <property type="protein sequence ID" value="AJC74379.1"/>
    <property type="molecule type" value="Genomic_DNA"/>
</dbReference>
<dbReference type="SUPFAM" id="SSF53474">
    <property type="entry name" value="alpha/beta-Hydrolases"/>
    <property type="match status" value="1"/>
</dbReference>
<protein>
    <submittedName>
        <fullName evidence="1">Serine hydrolase (FSH1)</fullName>
    </submittedName>
</protein>
<dbReference type="KEGG" id="phy:AJ81_09555"/>